<dbReference type="AlphaFoldDB" id="A0AAV8YQM4"/>
<dbReference type="Gene3D" id="1.20.1070.10">
    <property type="entry name" value="Rhodopsin 7-helix transmembrane proteins"/>
    <property type="match status" value="1"/>
</dbReference>
<organism evidence="7 8">
    <name type="scientific">Aromia moschata</name>
    <dbReference type="NCBI Taxonomy" id="1265417"/>
    <lineage>
        <taxon>Eukaryota</taxon>
        <taxon>Metazoa</taxon>
        <taxon>Ecdysozoa</taxon>
        <taxon>Arthropoda</taxon>
        <taxon>Hexapoda</taxon>
        <taxon>Insecta</taxon>
        <taxon>Pterygota</taxon>
        <taxon>Neoptera</taxon>
        <taxon>Endopterygota</taxon>
        <taxon>Coleoptera</taxon>
        <taxon>Polyphaga</taxon>
        <taxon>Cucujiformia</taxon>
        <taxon>Chrysomeloidea</taxon>
        <taxon>Cerambycidae</taxon>
        <taxon>Cerambycinae</taxon>
        <taxon>Callichromatini</taxon>
        <taxon>Aromia</taxon>
    </lineage>
</organism>
<evidence type="ECO:0000313" key="7">
    <source>
        <dbReference type="EMBL" id="KAJ8953237.1"/>
    </source>
</evidence>
<feature type="transmembrane region" description="Helical" evidence="6">
    <location>
        <begin position="75"/>
        <end position="94"/>
    </location>
</feature>
<dbReference type="GO" id="GO:0004930">
    <property type="term" value="F:G protein-coupled receptor activity"/>
    <property type="evidence" value="ECO:0007669"/>
    <property type="project" value="InterPro"/>
</dbReference>
<comment type="subcellular location">
    <subcellularLocation>
        <location evidence="1">Membrane</location>
        <topology evidence="1">Multi-pass membrane protein</topology>
    </subcellularLocation>
</comment>
<keyword evidence="4 6" id="KW-0472">Membrane</keyword>
<dbReference type="Pfam" id="PF00002">
    <property type="entry name" value="7tm_2"/>
    <property type="match status" value="1"/>
</dbReference>
<dbReference type="GO" id="GO:0005886">
    <property type="term" value="C:plasma membrane"/>
    <property type="evidence" value="ECO:0007669"/>
    <property type="project" value="TreeGrafter"/>
</dbReference>
<accession>A0AAV8YQM4</accession>
<dbReference type="InterPro" id="IPR000832">
    <property type="entry name" value="GPCR_2_secretin-like"/>
</dbReference>
<dbReference type="Proteomes" id="UP001162162">
    <property type="component" value="Unassembled WGS sequence"/>
</dbReference>
<gene>
    <name evidence="7" type="ORF">NQ318_015817</name>
</gene>
<dbReference type="InterPro" id="IPR017983">
    <property type="entry name" value="GPCR_2_secretin-like_CS"/>
</dbReference>
<proteinExistence type="predicted"/>
<comment type="caution">
    <text evidence="7">The sequence shown here is derived from an EMBL/GenBank/DDBJ whole genome shotgun (WGS) entry which is preliminary data.</text>
</comment>
<dbReference type="EMBL" id="JAPWTK010000058">
    <property type="protein sequence ID" value="KAJ8953237.1"/>
    <property type="molecule type" value="Genomic_DNA"/>
</dbReference>
<protein>
    <submittedName>
        <fullName evidence="7">Uncharacterized protein</fullName>
    </submittedName>
</protein>
<evidence type="ECO:0000256" key="4">
    <source>
        <dbReference type="ARBA" id="ARBA00023136"/>
    </source>
</evidence>
<dbReference type="PROSITE" id="PS00650">
    <property type="entry name" value="G_PROTEIN_RECEP_F2_2"/>
    <property type="match status" value="1"/>
</dbReference>
<reference evidence="7" key="1">
    <citation type="journal article" date="2023" name="Insect Mol. Biol.">
        <title>Genome sequencing provides insights into the evolution of gene families encoding plant cell wall-degrading enzymes in longhorned beetles.</title>
        <authorList>
            <person name="Shin N.R."/>
            <person name="Okamura Y."/>
            <person name="Kirsch R."/>
            <person name="Pauchet Y."/>
        </authorList>
    </citation>
    <scope>NUCLEOTIDE SEQUENCE</scope>
    <source>
        <strain evidence="7">AMC_N1</strain>
    </source>
</reference>
<feature type="transmembrane region" description="Helical" evidence="6">
    <location>
        <begin position="44"/>
        <end position="63"/>
    </location>
</feature>
<evidence type="ECO:0000256" key="2">
    <source>
        <dbReference type="ARBA" id="ARBA00022692"/>
    </source>
</evidence>
<sequence>MPSLGSVHLSVISGLKRSYGDPLQPVRLSPDSGAIFLFGIGQTENRIVCGVIAGFTVLFLVCFRVDVFRRAWLKGAFVLVFLLGLTWTFGFLYLNKESVAMAYIFAALNSLQGFFIFLFHCVQNEKVRKEYRKFIRRHSWLPKCLRCSKLGGGASSSTGSSGMAKERRAGLYGGSNGNQSGGTNSHSTDNSVLSPHGTSVGTNSIVISNNLNNARHTALVQILSRTDLNNASTTMTNHNRLHNVCSATGTPELHQRKSCMQNPCAHIYFGQHGCYSVSPGSGYSYKPFPDTEPNTATLPYIRNLYKNSTNNPNIPKSVSTWGPLHKPLHWKNISFKSCSRDSGHGGSEQEESPRSHMVVTDPGHHLACTTKIRAIRLRYTRIFLNTACGTSSTHNLDTCPYPKPCTVPQEKKHRRIEAQPLGPSHLY</sequence>
<evidence type="ECO:0000256" key="3">
    <source>
        <dbReference type="ARBA" id="ARBA00022989"/>
    </source>
</evidence>
<evidence type="ECO:0000256" key="5">
    <source>
        <dbReference type="SAM" id="MobiDB-lite"/>
    </source>
</evidence>
<dbReference type="PANTHER" id="PTHR12011:SF347">
    <property type="entry name" value="FI21270P1-RELATED"/>
    <property type="match status" value="1"/>
</dbReference>
<dbReference type="PANTHER" id="PTHR12011">
    <property type="entry name" value="ADHESION G-PROTEIN COUPLED RECEPTOR"/>
    <property type="match status" value="1"/>
</dbReference>
<feature type="region of interest" description="Disordered" evidence="5">
    <location>
        <begin position="339"/>
        <end position="359"/>
    </location>
</feature>
<keyword evidence="3 6" id="KW-1133">Transmembrane helix</keyword>
<keyword evidence="8" id="KW-1185">Reference proteome</keyword>
<name>A0AAV8YQM4_9CUCU</name>
<feature type="transmembrane region" description="Helical" evidence="6">
    <location>
        <begin position="100"/>
        <end position="122"/>
    </location>
</feature>
<feature type="compositionally biased region" description="Gly residues" evidence="5">
    <location>
        <begin position="171"/>
        <end position="180"/>
    </location>
</feature>
<keyword evidence="2 6" id="KW-0812">Transmembrane</keyword>
<evidence type="ECO:0000256" key="6">
    <source>
        <dbReference type="SAM" id="Phobius"/>
    </source>
</evidence>
<feature type="region of interest" description="Disordered" evidence="5">
    <location>
        <begin position="151"/>
        <end position="195"/>
    </location>
</feature>
<evidence type="ECO:0000256" key="1">
    <source>
        <dbReference type="ARBA" id="ARBA00004141"/>
    </source>
</evidence>
<feature type="compositionally biased region" description="Polar residues" evidence="5">
    <location>
        <begin position="186"/>
        <end position="195"/>
    </location>
</feature>
<evidence type="ECO:0000313" key="8">
    <source>
        <dbReference type="Proteomes" id="UP001162162"/>
    </source>
</evidence>